<evidence type="ECO:0000256" key="2">
    <source>
        <dbReference type="ARBA" id="ARBA00023002"/>
    </source>
</evidence>
<dbReference type="OrthoDB" id="9806254at2"/>
<comment type="similarity">
    <text evidence="1">Belongs to the isocitrate and isopropylmalate dehydrogenases family.</text>
</comment>
<dbReference type="PANTHER" id="PTHR11835">
    <property type="entry name" value="DECARBOXYLATING DEHYDROGENASES-ISOCITRATE, ISOPROPYLMALATE, TARTRATE"/>
    <property type="match status" value="1"/>
</dbReference>
<dbReference type="SMART" id="SM01329">
    <property type="entry name" value="Iso_dh"/>
    <property type="match status" value="1"/>
</dbReference>
<organism evidence="4 5">
    <name type="scientific">Chitinivibrio alkaliphilus ACht1</name>
    <dbReference type="NCBI Taxonomy" id="1313304"/>
    <lineage>
        <taxon>Bacteria</taxon>
        <taxon>Pseudomonadati</taxon>
        <taxon>Fibrobacterota</taxon>
        <taxon>Chitinivibrionia</taxon>
        <taxon>Chitinivibrionales</taxon>
        <taxon>Chitinivibrionaceae</taxon>
        <taxon>Chitinivibrio</taxon>
    </lineage>
</organism>
<dbReference type="EMBL" id="ASJR01000008">
    <property type="protein sequence ID" value="ERP31968.1"/>
    <property type="molecule type" value="Genomic_DNA"/>
</dbReference>
<feature type="domain" description="Isopropylmalate dehydrogenase-like" evidence="3">
    <location>
        <begin position="2"/>
        <end position="328"/>
    </location>
</feature>
<dbReference type="Pfam" id="PF00180">
    <property type="entry name" value="Iso_dh"/>
    <property type="match status" value="1"/>
</dbReference>
<protein>
    <submittedName>
        <fullName evidence="4">Isocitrate dehydrogenase (NAD(+))</fullName>
    </submittedName>
</protein>
<evidence type="ECO:0000256" key="1">
    <source>
        <dbReference type="ARBA" id="ARBA00007769"/>
    </source>
</evidence>
<evidence type="ECO:0000259" key="3">
    <source>
        <dbReference type="SMART" id="SM01329"/>
    </source>
</evidence>
<dbReference type="GO" id="GO:0006102">
    <property type="term" value="P:isocitrate metabolic process"/>
    <property type="evidence" value="ECO:0007669"/>
    <property type="project" value="TreeGrafter"/>
</dbReference>
<dbReference type="Gene3D" id="3.40.718.10">
    <property type="entry name" value="Isopropylmalate Dehydrogenase"/>
    <property type="match status" value="1"/>
</dbReference>
<accession>U7D7Q7</accession>
<dbReference type="NCBIfam" id="NF006529">
    <property type="entry name" value="PRK08997.1"/>
    <property type="match status" value="1"/>
</dbReference>
<dbReference type="STRING" id="1313304.CALK_1190"/>
<proteinExistence type="inferred from homology"/>
<evidence type="ECO:0000313" key="4">
    <source>
        <dbReference type="EMBL" id="ERP31968.1"/>
    </source>
</evidence>
<dbReference type="PATRIC" id="fig|1313304.3.peg.1138"/>
<keyword evidence="5" id="KW-1185">Reference proteome</keyword>
<sequence>MKITVIPGDGIGPAITDATIRVLSALECDLEFAFCTAGETALREEGALLPEKTLQSIGETKVALKGPITTPVGEGFTSVNVQLRQHFNLFANVRPVRSYPGISTRYDSIDLITLRQNTEGMYAGEGQFLSDDGSRAEAKSVITRAGSEEFLRYAFQLARSMGRTRLTLLHKANILKSTSGLFLSVGRSVKKEFPDLEYGEMIVDAAAMNLVKAPEQFDMLVTTNLLGDIISDLCAGLVGGLGMAPGANIGADTAIFEAVHGSAPDIAGKDLANPSALLLAAALLLDHIGMPHQAIRIRRAIEETTSQASTRTVDLGGTLGTQAYTDLLISYIHNQK</sequence>
<comment type="caution">
    <text evidence="4">The sequence shown here is derived from an EMBL/GenBank/DDBJ whole genome shotgun (WGS) entry which is preliminary data.</text>
</comment>
<evidence type="ECO:0000313" key="5">
    <source>
        <dbReference type="Proteomes" id="UP000017148"/>
    </source>
</evidence>
<dbReference type="SUPFAM" id="SSF53659">
    <property type="entry name" value="Isocitrate/Isopropylmalate dehydrogenase-like"/>
    <property type="match status" value="1"/>
</dbReference>
<dbReference type="AlphaFoldDB" id="U7D7Q7"/>
<name>U7D7Q7_9BACT</name>
<reference evidence="4 5" key="1">
    <citation type="journal article" date="2013" name="Environ. Microbiol.">
        <title>Genome analysis of Chitinivibrio alkaliphilus gen. nov., sp. nov., a novel extremely haloalkaliphilic anaerobic chitinolytic bacterium from the candidate phylum Termite Group 3.</title>
        <authorList>
            <person name="Sorokin D.Y."/>
            <person name="Gumerov V.M."/>
            <person name="Rakitin A.L."/>
            <person name="Beletsky A.V."/>
            <person name="Damste J.S."/>
            <person name="Muyzer G."/>
            <person name="Mardanov A.V."/>
            <person name="Ravin N.V."/>
        </authorList>
    </citation>
    <scope>NUCLEOTIDE SEQUENCE [LARGE SCALE GENOMIC DNA]</scope>
    <source>
        <strain evidence="4 5">ACht1</strain>
    </source>
</reference>
<dbReference type="PANTHER" id="PTHR11835:SF34">
    <property type="entry name" value="ISOCITRATE DEHYDROGENASE [NAD] SUBUNIT ALPHA, MITOCHONDRIAL"/>
    <property type="match status" value="1"/>
</dbReference>
<dbReference type="GO" id="GO:0004449">
    <property type="term" value="F:isocitrate dehydrogenase (NAD+) activity"/>
    <property type="evidence" value="ECO:0007669"/>
    <property type="project" value="TreeGrafter"/>
</dbReference>
<dbReference type="Proteomes" id="UP000017148">
    <property type="component" value="Unassembled WGS sequence"/>
</dbReference>
<dbReference type="RefSeq" id="WP_022636669.1">
    <property type="nucleotide sequence ID" value="NZ_ASJR01000008.1"/>
</dbReference>
<gene>
    <name evidence="4" type="ORF">CALK_1190</name>
</gene>
<keyword evidence="2" id="KW-0560">Oxidoreductase</keyword>
<dbReference type="eggNOG" id="COG0473">
    <property type="taxonomic scope" value="Bacteria"/>
</dbReference>
<dbReference type="InterPro" id="IPR024084">
    <property type="entry name" value="IsoPropMal-DH-like_dom"/>
</dbReference>
<dbReference type="GO" id="GO:0006099">
    <property type="term" value="P:tricarboxylic acid cycle"/>
    <property type="evidence" value="ECO:0007669"/>
    <property type="project" value="TreeGrafter"/>
</dbReference>